<name>A0A1R2BT26_9CILI</name>
<sequence>MAEIRQCPKFQIFLSCRKLKDTDILSKSDPFIEFYEKDKQENWVKSGVTEVIDNNLNPDFITNFEIDYLFEEQQYLKFKVYDSDDGSNKSHHRNIIGETECTLGEIVGSKGQQLIRTIKHHKKSTGNIIIRVEQVNENSSTLMLQISAKDLEDNSGFFHSFKPFFYLSRVTESGENIRVYCSETSKGRNVTWKLFEKSMKDLSNGDSSRPIVFDLYDHHRSGNHDYMGSTEFSLNKITEEGVKQFTIINPKKKSKKGYKHSGIITINTCQIIQNYTLMDYIRGGCQISLMIAVDFTASNGIPTNPNSLHFINPSGMNNYEQALFAVSDILLNYDSDKQVPMYGFGGKINGLTSHCFHMNFNPQDPSVKGMEGIIGAYRNSLRYVELNGPTLFAQFLGKIIADIESQRIDQMNQQYFVLLILTDGEIHDMAETINWIVRGSHSPLSIVIVGIGNDSFNNMRVLDADDTPLIDSKGNKMLRDIVQFVPFREVNNSPQRLAKEVLAEIPREVANFFKLKGIMPNAAIAAPDYDFDRSYTISQVPNNIIGSQPIPVPSGKGSNLSTMPPQPNYQSLPPQGNPCYAPPGQYQTVKAPSNYNQAPPGYGQPPPGYGQPPPGYGQPPPGYGLTGSASHQTLAPQNSKSGPPSSAGPYNTLPPSGYDYVSPN</sequence>
<dbReference type="InterPro" id="IPR000008">
    <property type="entry name" value="C2_dom"/>
</dbReference>
<dbReference type="GO" id="GO:0005886">
    <property type="term" value="C:plasma membrane"/>
    <property type="evidence" value="ECO:0007669"/>
    <property type="project" value="TreeGrafter"/>
</dbReference>
<dbReference type="EMBL" id="MPUH01000446">
    <property type="protein sequence ID" value="OMJ79958.1"/>
    <property type="molecule type" value="Genomic_DNA"/>
</dbReference>
<dbReference type="OrthoDB" id="5855668at2759"/>
<evidence type="ECO:0000256" key="3">
    <source>
        <dbReference type="SAM" id="MobiDB-lite"/>
    </source>
</evidence>
<dbReference type="Pfam" id="PF00168">
    <property type="entry name" value="C2"/>
    <property type="match status" value="2"/>
</dbReference>
<evidence type="ECO:0000256" key="1">
    <source>
        <dbReference type="ARBA" id="ARBA00009048"/>
    </source>
</evidence>
<dbReference type="CDD" id="cd04047">
    <property type="entry name" value="C2B_Copine"/>
    <property type="match status" value="1"/>
</dbReference>
<feature type="compositionally biased region" description="Polar residues" evidence="3">
    <location>
        <begin position="556"/>
        <end position="574"/>
    </location>
</feature>
<dbReference type="Pfam" id="PF07002">
    <property type="entry name" value="Copine"/>
    <property type="match status" value="1"/>
</dbReference>
<evidence type="ECO:0000256" key="2">
    <source>
        <dbReference type="ARBA" id="ARBA00022737"/>
    </source>
</evidence>
<dbReference type="Proteomes" id="UP000187209">
    <property type="component" value="Unassembled WGS sequence"/>
</dbReference>
<feature type="compositionally biased region" description="Polar residues" evidence="3">
    <location>
        <begin position="627"/>
        <end position="644"/>
    </location>
</feature>
<dbReference type="InterPro" id="IPR010734">
    <property type="entry name" value="Copine_C"/>
</dbReference>
<dbReference type="GO" id="GO:0071277">
    <property type="term" value="P:cellular response to calcium ion"/>
    <property type="evidence" value="ECO:0007669"/>
    <property type="project" value="TreeGrafter"/>
</dbReference>
<feature type="region of interest" description="Disordered" evidence="3">
    <location>
        <begin position="542"/>
        <end position="664"/>
    </location>
</feature>
<dbReference type="InterPro" id="IPR002035">
    <property type="entry name" value="VWF_A"/>
</dbReference>
<dbReference type="GO" id="GO:0005544">
    <property type="term" value="F:calcium-dependent phospholipid binding"/>
    <property type="evidence" value="ECO:0007669"/>
    <property type="project" value="InterPro"/>
</dbReference>
<dbReference type="FunFam" id="2.60.40.150:FF:000099">
    <property type="entry name" value="Copine 3"/>
    <property type="match status" value="1"/>
</dbReference>
<comment type="similarity">
    <text evidence="1">Belongs to the copine family.</text>
</comment>
<dbReference type="InterPro" id="IPR035892">
    <property type="entry name" value="C2_domain_sf"/>
</dbReference>
<keyword evidence="2" id="KW-0677">Repeat</keyword>
<dbReference type="InterPro" id="IPR036465">
    <property type="entry name" value="vWFA_dom_sf"/>
</dbReference>
<dbReference type="Gene3D" id="2.60.40.150">
    <property type="entry name" value="C2 domain"/>
    <property type="match status" value="2"/>
</dbReference>
<evidence type="ECO:0000259" key="4">
    <source>
        <dbReference type="PROSITE" id="PS50004"/>
    </source>
</evidence>
<dbReference type="SMART" id="SM00239">
    <property type="entry name" value="C2"/>
    <property type="match status" value="2"/>
</dbReference>
<accession>A0A1R2BT26</accession>
<dbReference type="CDD" id="cd04048">
    <property type="entry name" value="C2A_Copine"/>
    <property type="match status" value="1"/>
</dbReference>
<organism evidence="5 6">
    <name type="scientific">Stentor coeruleus</name>
    <dbReference type="NCBI Taxonomy" id="5963"/>
    <lineage>
        <taxon>Eukaryota</taxon>
        <taxon>Sar</taxon>
        <taxon>Alveolata</taxon>
        <taxon>Ciliophora</taxon>
        <taxon>Postciliodesmatophora</taxon>
        <taxon>Heterotrichea</taxon>
        <taxon>Heterotrichida</taxon>
        <taxon>Stentoridae</taxon>
        <taxon>Stentor</taxon>
    </lineage>
</organism>
<gene>
    <name evidence="5" type="ORF">SteCoe_19911</name>
</gene>
<evidence type="ECO:0000313" key="6">
    <source>
        <dbReference type="Proteomes" id="UP000187209"/>
    </source>
</evidence>
<feature type="domain" description="C2" evidence="4">
    <location>
        <begin position="1"/>
        <end position="116"/>
    </location>
</feature>
<dbReference type="PANTHER" id="PTHR10857">
    <property type="entry name" value="COPINE"/>
    <property type="match status" value="1"/>
</dbReference>
<proteinExistence type="inferred from homology"/>
<dbReference type="PROSITE" id="PS50004">
    <property type="entry name" value="C2"/>
    <property type="match status" value="1"/>
</dbReference>
<feature type="compositionally biased region" description="Polar residues" evidence="3">
    <location>
        <begin position="585"/>
        <end position="597"/>
    </location>
</feature>
<dbReference type="AlphaFoldDB" id="A0A1R2BT26"/>
<evidence type="ECO:0000313" key="5">
    <source>
        <dbReference type="EMBL" id="OMJ79958.1"/>
    </source>
</evidence>
<reference evidence="5 6" key="1">
    <citation type="submission" date="2016-11" db="EMBL/GenBank/DDBJ databases">
        <title>The macronuclear genome of Stentor coeruleus: a giant cell with tiny introns.</title>
        <authorList>
            <person name="Slabodnick M."/>
            <person name="Ruby J.G."/>
            <person name="Reiff S.B."/>
            <person name="Swart E.C."/>
            <person name="Gosai S."/>
            <person name="Prabakaran S."/>
            <person name="Witkowska E."/>
            <person name="Larue G.E."/>
            <person name="Fisher S."/>
            <person name="Freeman R.M."/>
            <person name="Gunawardena J."/>
            <person name="Chu W."/>
            <person name="Stover N.A."/>
            <person name="Gregory B.D."/>
            <person name="Nowacki M."/>
            <person name="Derisi J."/>
            <person name="Roy S.W."/>
            <person name="Marshall W.F."/>
            <person name="Sood P."/>
        </authorList>
    </citation>
    <scope>NUCLEOTIDE SEQUENCE [LARGE SCALE GENOMIC DNA]</scope>
    <source>
        <strain evidence="5">WM001</strain>
    </source>
</reference>
<keyword evidence="6" id="KW-1185">Reference proteome</keyword>
<comment type="caution">
    <text evidence="5">The sequence shown here is derived from an EMBL/GenBank/DDBJ whole genome shotgun (WGS) entry which is preliminary data.</text>
</comment>
<feature type="compositionally biased region" description="Pro residues" evidence="3">
    <location>
        <begin position="602"/>
        <end position="622"/>
    </location>
</feature>
<dbReference type="SUPFAM" id="SSF53300">
    <property type="entry name" value="vWA-like"/>
    <property type="match status" value="1"/>
</dbReference>
<dbReference type="SUPFAM" id="SSF49562">
    <property type="entry name" value="C2 domain (Calcium/lipid-binding domain, CaLB)"/>
    <property type="match status" value="2"/>
</dbReference>
<dbReference type="SMART" id="SM00327">
    <property type="entry name" value="VWA"/>
    <property type="match status" value="1"/>
</dbReference>
<dbReference type="InterPro" id="IPR045052">
    <property type="entry name" value="Copine"/>
</dbReference>
<dbReference type="InterPro" id="IPR037768">
    <property type="entry name" value="C2B_Copine"/>
</dbReference>
<protein>
    <recommendedName>
        <fullName evidence="4">C2 domain-containing protein</fullName>
    </recommendedName>
</protein>
<dbReference type="PANTHER" id="PTHR10857:SF106">
    <property type="entry name" value="C2 DOMAIN-CONTAINING PROTEIN"/>
    <property type="match status" value="1"/>
</dbReference>